<protein>
    <recommendedName>
        <fullName evidence="3">Clp ATPase C-terminal domain-containing protein</fullName>
    </recommendedName>
</protein>
<accession>A0AAV5HLI5</accession>
<dbReference type="GO" id="GO:0034605">
    <property type="term" value="P:cellular response to heat"/>
    <property type="evidence" value="ECO:0007669"/>
    <property type="project" value="TreeGrafter"/>
</dbReference>
<dbReference type="InterPro" id="IPR019489">
    <property type="entry name" value="Clp_ATPase_C"/>
</dbReference>
<dbReference type="GO" id="GO:0016887">
    <property type="term" value="F:ATP hydrolysis activity"/>
    <property type="evidence" value="ECO:0007669"/>
    <property type="project" value="TreeGrafter"/>
</dbReference>
<proteinExistence type="predicted"/>
<dbReference type="InterPro" id="IPR036628">
    <property type="entry name" value="Clp_N_dom_sf"/>
</dbReference>
<dbReference type="AlphaFoldDB" id="A0AAV5HLI5"/>
<dbReference type="GO" id="GO:0005737">
    <property type="term" value="C:cytoplasm"/>
    <property type="evidence" value="ECO:0007669"/>
    <property type="project" value="TreeGrafter"/>
</dbReference>
<dbReference type="SUPFAM" id="SSF81923">
    <property type="entry name" value="Double Clp-N motif"/>
    <property type="match status" value="1"/>
</dbReference>
<name>A0AAV5HLI5_9ROSI</name>
<reference evidence="4 5" key="1">
    <citation type="journal article" date="2021" name="Commun. Biol.">
        <title>The genome of Shorea leprosula (Dipterocarpaceae) highlights the ecological relevance of drought in aseasonal tropical rainforests.</title>
        <authorList>
            <person name="Ng K.K.S."/>
            <person name="Kobayashi M.J."/>
            <person name="Fawcett J.A."/>
            <person name="Hatakeyama M."/>
            <person name="Paape T."/>
            <person name="Ng C.H."/>
            <person name="Ang C.C."/>
            <person name="Tnah L.H."/>
            <person name="Lee C.T."/>
            <person name="Nishiyama T."/>
            <person name="Sese J."/>
            <person name="O'Brien M.J."/>
            <person name="Copetti D."/>
            <person name="Mohd Noor M.I."/>
            <person name="Ong R.C."/>
            <person name="Putra M."/>
            <person name="Sireger I.Z."/>
            <person name="Indrioko S."/>
            <person name="Kosugi Y."/>
            <person name="Izuno A."/>
            <person name="Isagi Y."/>
            <person name="Lee S.L."/>
            <person name="Shimizu K.K."/>
        </authorList>
    </citation>
    <scope>NUCLEOTIDE SEQUENCE [LARGE SCALE GENOMIC DNA]</scope>
    <source>
        <strain evidence="4">214</strain>
    </source>
</reference>
<dbReference type="InterPro" id="IPR050130">
    <property type="entry name" value="ClpA_ClpB"/>
</dbReference>
<dbReference type="Gene3D" id="1.10.8.60">
    <property type="match status" value="1"/>
</dbReference>
<evidence type="ECO:0000313" key="4">
    <source>
        <dbReference type="EMBL" id="GKU87357.1"/>
    </source>
</evidence>
<keyword evidence="1" id="KW-0547">Nucleotide-binding</keyword>
<comment type="caution">
    <text evidence="4">The sequence shown here is derived from an EMBL/GenBank/DDBJ whole genome shotgun (WGS) entry which is preliminary data.</text>
</comment>
<dbReference type="PANTHER" id="PTHR11638:SF86">
    <property type="entry name" value="CHAPERONE PROTEIN CLPB4, MITOCHONDRIAL"/>
    <property type="match status" value="1"/>
</dbReference>
<dbReference type="SMART" id="SM01086">
    <property type="entry name" value="ClpB_D2-small"/>
    <property type="match status" value="1"/>
</dbReference>
<sequence>MASRRLTRSALAAIRASWISHHHARATPSNSVFNSLFRPPILDRIAENNAIPHSNALSRGLQSSAPCFSTASSASQVDNAHVGLIYVSCTRFSEWISNLVILPVCDARGRMETITRSTVRWHGRACINAAVEAALMNRQQIVESEHLMKALLERKDGLKPKKIDLHFTKEGVELLGSLDFDPNFGARPMKRVIQQKVQNEIAMGVLRADFKEEDSLIVDAETSPSAKSTFLPTTDCTPRN</sequence>
<dbReference type="EMBL" id="BPVZ01000002">
    <property type="protein sequence ID" value="GKU87357.1"/>
    <property type="molecule type" value="Genomic_DNA"/>
</dbReference>
<evidence type="ECO:0000256" key="1">
    <source>
        <dbReference type="ARBA" id="ARBA00022741"/>
    </source>
</evidence>
<feature type="domain" description="Clp ATPase C-terminal" evidence="3">
    <location>
        <begin position="152"/>
        <end position="230"/>
    </location>
</feature>
<evidence type="ECO:0000313" key="5">
    <source>
        <dbReference type="Proteomes" id="UP001054252"/>
    </source>
</evidence>
<keyword evidence="2" id="KW-0067">ATP-binding</keyword>
<evidence type="ECO:0000259" key="3">
    <source>
        <dbReference type="SMART" id="SM01086"/>
    </source>
</evidence>
<dbReference type="GO" id="GO:0005524">
    <property type="term" value="F:ATP binding"/>
    <property type="evidence" value="ECO:0007669"/>
    <property type="project" value="UniProtKB-KW"/>
</dbReference>
<dbReference type="Pfam" id="PF10431">
    <property type="entry name" value="ClpB_D2-small"/>
    <property type="match status" value="1"/>
</dbReference>
<dbReference type="PANTHER" id="PTHR11638">
    <property type="entry name" value="ATP-DEPENDENT CLP PROTEASE"/>
    <property type="match status" value="1"/>
</dbReference>
<keyword evidence="5" id="KW-1185">Reference proteome</keyword>
<organism evidence="4 5">
    <name type="scientific">Rubroshorea leprosula</name>
    <dbReference type="NCBI Taxonomy" id="152421"/>
    <lineage>
        <taxon>Eukaryota</taxon>
        <taxon>Viridiplantae</taxon>
        <taxon>Streptophyta</taxon>
        <taxon>Embryophyta</taxon>
        <taxon>Tracheophyta</taxon>
        <taxon>Spermatophyta</taxon>
        <taxon>Magnoliopsida</taxon>
        <taxon>eudicotyledons</taxon>
        <taxon>Gunneridae</taxon>
        <taxon>Pentapetalae</taxon>
        <taxon>rosids</taxon>
        <taxon>malvids</taxon>
        <taxon>Malvales</taxon>
        <taxon>Dipterocarpaceae</taxon>
        <taxon>Rubroshorea</taxon>
    </lineage>
</organism>
<dbReference type="Proteomes" id="UP001054252">
    <property type="component" value="Unassembled WGS sequence"/>
</dbReference>
<evidence type="ECO:0000256" key="2">
    <source>
        <dbReference type="ARBA" id="ARBA00022840"/>
    </source>
</evidence>
<gene>
    <name evidence="4" type="ORF">SLEP1_g1765</name>
</gene>